<dbReference type="GO" id="GO:0005789">
    <property type="term" value="C:endoplasmic reticulum membrane"/>
    <property type="evidence" value="ECO:0007669"/>
    <property type="project" value="UniProtKB-SubCell"/>
</dbReference>
<evidence type="ECO:0000256" key="10">
    <source>
        <dbReference type="ARBA" id="ARBA00023170"/>
    </source>
</evidence>
<keyword evidence="6" id="KW-0931">ER-Golgi transport</keyword>
<comment type="similarity">
    <text evidence="2">Belongs to the ERD2 family.</text>
</comment>
<evidence type="ECO:0000256" key="11">
    <source>
        <dbReference type="SAM" id="Phobius"/>
    </source>
</evidence>
<feature type="transmembrane region" description="Helical" evidence="11">
    <location>
        <begin position="62"/>
        <end position="82"/>
    </location>
</feature>
<reference evidence="12" key="1">
    <citation type="submission" date="2021-01" db="EMBL/GenBank/DDBJ databases">
        <authorList>
            <person name="Corre E."/>
            <person name="Pelletier E."/>
            <person name="Niang G."/>
            <person name="Scheremetjew M."/>
            <person name="Finn R."/>
            <person name="Kale V."/>
            <person name="Holt S."/>
            <person name="Cochrane G."/>
            <person name="Meng A."/>
            <person name="Brown T."/>
            <person name="Cohen L."/>
        </authorList>
    </citation>
    <scope>NUCLEOTIDE SEQUENCE</scope>
</reference>
<dbReference type="GO" id="GO:0016192">
    <property type="term" value="P:vesicle-mediated transport"/>
    <property type="evidence" value="ECO:0007669"/>
    <property type="project" value="UniProtKB-KW"/>
</dbReference>
<dbReference type="PRINTS" id="PR00660">
    <property type="entry name" value="ERLUMENR"/>
</dbReference>
<evidence type="ECO:0008006" key="13">
    <source>
        <dbReference type="Google" id="ProtNLM"/>
    </source>
</evidence>
<feature type="transmembrane region" description="Helical" evidence="11">
    <location>
        <begin position="37"/>
        <end position="56"/>
    </location>
</feature>
<evidence type="ECO:0000256" key="6">
    <source>
        <dbReference type="ARBA" id="ARBA00022892"/>
    </source>
</evidence>
<gene>
    <name evidence="12" type="ORF">NSCI0253_LOCUS31878</name>
</gene>
<accession>A0A7S1AKU0</accession>
<evidence type="ECO:0000256" key="9">
    <source>
        <dbReference type="ARBA" id="ARBA00023136"/>
    </source>
</evidence>
<keyword evidence="3" id="KW-0813">Transport</keyword>
<dbReference type="GO" id="GO:0046923">
    <property type="term" value="F:ER retention sequence binding"/>
    <property type="evidence" value="ECO:0007669"/>
    <property type="project" value="InterPro"/>
</dbReference>
<dbReference type="PANTHER" id="PTHR10585">
    <property type="entry name" value="ER LUMEN PROTEIN RETAINING RECEPTOR"/>
    <property type="match status" value="1"/>
</dbReference>
<dbReference type="GO" id="GO:0006621">
    <property type="term" value="P:protein retention in ER lumen"/>
    <property type="evidence" value="ECO:0007669"/>
    <property type="project" value="InterPro"/>
</dbReference>
<feature type="transmembrane region" description="Helical" evidence="11">
    <location>
        <begin position="184"/>
        <end position="203"/>
    </location>
</feature>
<keyword evidence="5" id="KW-0256">Endoplasmic reticulum</keyword>
<proteinExistence type="inferred from homology"/>
<dbReference type="AlphaFoldDB" id="A0A7S1AKU0"/>
<dbReference type="EMBL" id="HBFQ01044949">
    <property type="protein sequence ID" value="CAD8857526.1"/>
    <property type="molecule type" value="Transcribed_RNA"/>
</dbReference>
<dbReference type="Pfam" id="PF00810">
    <property type="entry name" value="ER_lumen_recept"/>
    <property type="match status" value="1"/>
</dbReference>
<evidence type="ECO:0000313" key="12">
    <source>
        <dbReference type="EMBL" id="CAD8857526.1"/>
    </source>
</evidence>
<organism evidence="12">
    <name type="scientific">Noctiluca scintillans</name>
    <name type="common">Sea sparkle</name>
    <name type="synonym">Red tide dinoflagellate</name>
    <dbReference type="NCBI Taxonomy" id="2966"/>
    <lineage>
        <taxon>Eukaryota</taxon>
        <taxon>Sar</taxon>
        <taxon>Alveolata</taxon>
        <taxon>Dinophyceae</taxon>
        <taxon>Noctilucales</taxon>
        <taxon>Noctilucaceae</taxon>
        <taxon>Noctiluca</taxon>
    </lineage>
</organism>
<keyword evidence="4 11" id="KW-0812">Transmembrane</keyword>
<dbReference type="GO" id="GO:0015031">
    <property type="term" value="P:protein transport"/>
    <property type="evidence" value="ECO:0007669"/>
    <property type="project" value="UniProtKB-KW"/>
</dbReference>
<keyword evidence="7" id="KW-0653">Protein transport</keyword>
<keyword evidence="9 11" id="KW-0472">Membrane</keyword>
<protein>
    <recommendedName>
        <fullName evidence="13">ER lumen protein-retaining receptor</fullName>
    </recommendedName>
</protein>
<keyword evidence="10" id="KW-0675">Receptor</keyword>
<evidence type="ECO:0000256" key="8">
    <source>
        <dbReference type="ARBA" id="ARBA00022989"/>
    </source>
</evidence>
<evidence type="ECO:0000256" key="3">
    <source>
        <dbReference type="ARBA" id="ARBA00022448"/>
    </source>
</evidence>
<evidence type="ECO:0000256" key="4">
    <source>
        <dbReference type="ARBA" id="ARBA00022692"/>
    </source>
</evidence>
<sequence>MEVFLFILGYYVQLVASCLLLFKIWKHKSIYGLSVDTQAAYLFGVISRCIWVFETRLVDTKFAYIELLLSVVASIGLAYLCFSNYHTTMKHAHPSLRIYSTGPASLLLAFLFHPGDGWWSMQILVSYTMFQEAMGLLPQLWLMRKMHEVEPLTSHYVGLLICARFIRMLFWVKMYFLGEHFLQLLFADVCHTLLSADYLYLWFKKLRYGGRLIYSQNYGV</sequence>
<keyword evidence="8 11" id="KW-1133">Transmembrane helix</keyword>
<evidence type="ECO:0000256" key="1">
    <source>
        <dbReference type="ARBA" id="ARBA00004477"/>
    </source>
</evidence>
<feature type="transmembrane region" description="Helical" evidence="11">
    <location>
        <begin position="6"/>
        <end position="25"/>
    </location>
</feature>
<feature type="transmembrane region" description="Helical" evidence="11">
    <location>
        <begin position="154"/>
        <end position="172"/>
    </location>
</feature>
<evidence type="ECO:0000256" key="5">
    <source>
        <dbReference type="ARBA" id="ARBA00022824"/>
    </source>
</evidence>
<evidence type="ECO:0000256" key="7">
    <source>
        <dbReference type="ARBA" id="ARBA00022927"/>
    </source>
</evidence>
<comment type="subcellular location">
    <subcellularLocation>
        <location evidence="1">Endoplasmic reticulum membrane</location>
        <topology evidence="1">Multi-pass membrane protein</topology>
    </subcellularLocation>
</comment>
<name>A0A7S1AKU0_NOCSC</name>
<evidence type="ECO:0000256" key="2">
    <source>
        <dbReference type="ARBA" id="ARBA00010120"/>
    </source>
</evidence>
<dbReference type="InterPro" id="IPR000133">
    <property type="entry name" value="ER_ret_rcpt"/>
</dbReference>